<keyword evidence="4" id="KW-1185">Reference proteome</keyword>
<protein>
    <submittedName>
        <fullName evidence="3">Pleiotropic drug resistance protein 3-like</fullName>
    </submittedName>
</protein>
<sequence length="104" mass="12305">MFQKRKRSKMDSRSQPRIFFGYSSVKKGYKIYNTFTKNVVISKYVKFDKIYNWTTTEEEMYEQWSPKPDLQTTVNQTKIDAIDEQPVQGTRRHETATNSCCSKG</sequence>
<evidence type="ECO:0000313" key="4">
    <source>
        <dbReference type="Proteomes" id="UP000325315"/>
    </source>
</evidence>
<dbReference type="AlphaFoldDB" id="A0A5B6X3T7"/>
<organism evidence="3 4">
    <name type="scientific">Gossypium australe</name>
    <dbReference type="NCBI Taxonomy" id="47621"/>
    <lineage>
        <taxon>Eukaryota</taxon>
        <taxon>Viridiplantae</taxon>
        <taxon>Streptophyta</taxon>
        <taxon>Embryophyta</taxon>
        <taxon>Tracheophyta</taxon>
        <taxon>Spermatophyta</taxon>
        <taxon>Magnoliopsida</taxon>
        <taxon>eudicotyledons</taxon>
        <taxon>Gunneridae</taxon>
        <taxon>Pentapetalae</taxon>
        <taxon>rosids</taxon>
        <taxon>malvids</taxon>
        <taxon>Malvales</taxon>
        <taxon>Malvaceae</taxon>
        <taxon>Malvoideae</taxon>
        <taxon>Gossypium</taxon>
    </lineage>
</organism>
<feature type="domain" description="Retroviral polymerase SH3-like" evidence="2">
    <location>
        <begin position="3"/>
        <end position="56"/>
    </location>
</feature>
<feature type="region of interest" description="Disordered" evidence="1">
    <location>
        <begin position="82"/>
        <end position="104"/>
    </location>
</feature>
<evidence type="ECO:0000313" key="3">
    <source>
        <dbReference type="EMBL" id="KAA3488256.1"/>
    </source>
</evidence>
<dbReference type="OrthoDB" id="992892at2759"/>
<reference evidence="4" key="1">
    <citation type="journal article" date="2019" name="Plant Biotechnol. J.">
        <title>Genome sequencing of the Australian wild diploid species Gossypium australe highlights disease resistance and delayed gland morphogenesis.</title>
        <authorList>
            <person name="Cai Y."/>
            <person name="Cai X."/>
            <person name="Wang Q."/>
            <person name="Wang P."/>
            <person name="Zhang Y."/>
            <person name="Cai C."/>
            <person name="Xu Y."/>
            <person name="Wang K."/>
            <person name="Zhou Z."/>
            <person name="Wang C."/>
            <person name="Geng S."/>
            <person name="Li B."/>
            <person name="Dong Q."/>
            <person name="Hou Y."/>
            <person name="Wang H."/>
            <person name="Ai P."/>
            <person name="Liu Z."/>
            <person name="Yi F."/>
            <person name="Sun M."/>
            <person name="An G."/>
            <person name="Cheng J."/>
            <person name="Zhang Y."/>
            <person name="Shi Q."/>
            <person name="Xie Y."/>
            <person name="Shi X."/>
            <person name="Chang Y."/>
            <person name="Huang F."/>
            <person name="Chen Y."/>
            <person name="Hong S."/>
            <person name="Mi L."/>
            <person name="Sun Q."/>
            <person name="Zhang L."/>
            <person name="Zhou B."/>
            <person name="Peng R."/>
            <person name="Zhang X."/>
            <person name="Liu F."/>
        </authorList>
    </citation>
    <scope>NUCLEOTIDE SEQUENCE [LARGE SCALE GENOMIC DNA]</scope>
    <source>
        <strain evidence="4">cv. PA1801</strain>
    </source>
</reference>
<evidence type="ECO:0000256" key="1">
    <source>
        <dbReference type="SAM" id="MobiDB-lite"/>
    </source>
</evidence>
<proteinExistence type="predicted"/>
<name>A0A5B6X3T7_9ROSI</name>
<evidence type="ECO:0000259" key="2">
    <source>
        <dbReference type="Pfam" id="PF25597"/>
    </source>
</evidence>
<accession>A0A5B6X3T7</accession>
<dbReference type="InterPro" id="IPR057670">
    <property type="entry name" value="SH3_retrovirus"/>
</dbReference>
<dbReference type="Proteomes" id="UP000325315">
    <property type="component" value="Unassembled WGS sequence"/>
</dbReference>
<dbReference type="EMBL" id="SMMG02000001">
    <property type="protein sequence ID" value="KAA3488256.1"/>
    <property type="molecule type" value="Genomic_DNA"/>
</dbReference>
<dbReference type="Pfam" id="PF25597">
    <property type="entry name" value="SH3_retrovirus"/>
    <property type="match status" value="1"/>
</dbReference>
<gene>
    <name evidence="3" type="ORF">EPI10_032026</name>
</gene>
<comment type="caution">
    <text evidence="3">The sequence shown here is derived from an EMBL/GenBank/DDBJ whole genome shotgun (WGS) entry which is preliminary data.</text>
</comment>